<dbReference type="Proteomes" id="UP000697297">
    <property type="component" value="Unassembled WGS sequence"/>
</dbReference>
<dbReference type="PANTHER" id="PTHR11829">
    <property type="entry name" value="FORKHEAD BOX PROTEIN"/>
    <property type="match status" value="1"/>
</dbReference>
<dbReference type="SUPFAM" id="SSF52833">
    <property type="entry name" value="Thioredoxin-like"/>
    <property type="match status" value="1"/>
</dbReference>
<keyword evidence="2 3" id="KW-0539">Nucleus</keyword>
<feature type="DNA-binding region" description="Fork-head" evidence="3">
    <location>
        <begin position="314"/>
        <end position="416"/>
    </location>
</feature>
<organism evidence="6 7">
    <name type="scientific">Ogataea haglerorum</name>
    <dbReference type="NCBI Taxonomy" id="1937702"/>
    <lineage>
        <taxon>Eukaryota</taxon>
        <taxon>Fungi</taxon>
        <taxon>Dikarya</taxon>
        <taxon>Ascomycota</taxon>
        <taxon>Saccharomycotina</taxon>
        <taxon>Pichiomycetes</taxon>
        <taxon>Pichiales</taxon>
        <taxon>Pichiaceae</taxon>
        <taxon>Ogataea</taxon>
    </lineage>
</organism>
<evidence type="ECO:0000313" key="6">
    <source>
        <dbReference type="EMBL" id="KAG7762060.1"/>
    </source>
</evidence>
<feature type="compositionally biased region" description="Acidic residues" evidence="4">
    <location>
        <begin position="242"/>
        <end position="253"/>
    </location>
</feature>
<protein>
    <recommendedName>
        <fullName evidence="5">Fork-head domain-containing protein</fullName>
    </recommendedName>
</protein>
<evidence type="ECO:0000256" key="4">
    <source>
        <dbReference type="SAM" id="MobiDB-lite"/>
    </source>
</evidence>
<dbReference type="PROSITE" id="PS00658">
    <property type="entry name" value="FORK_HEAD_2"/>
    <property type="match status" value="1"/>
</dbReference>
<dbReference type="Pfam" id="PF00250">
    <property type="entry name" value="Forkhead"/>
    <property type="match status" value="1"/>
</dbReference>
<feature type="compositionally biased region" description="Polar residues" evidence="4">
    <location>
        <begin position="221"/>
        <end position="237"/>
    </location>
</feature>
<dbReference type="SMART" id="SM00339">
    <property type="entry name" value="FH"/>
    <property type="match status" value="1"/>
</dbReference>
<sequence length="649" mass="72476">MAIAPRYAKSHVYNGPAGLSGGLRHTVQLYLDYNCPFSGKLFRKITGDVIPLLEKKNLLDKFSFVFMNVIQPWHYVGSGAYHEVALAVAKVYPEQFWQFSGVLWDNIMTDSLSYEKTKKQVLATAIDLAAQHLDHVEPAKLWEQVAVPEGGQNQLQKDIKYFTRYHRTVGVHVTPTVFVDGMVVGSIESSTQPEKISFELKTPPHSVVRHGPVKSHDTRSALRTNGLLSPEFSSPQVTRGADDDDDDDDEYDEPGFSRKRKLHSSPPPPPKFAQPEGAAKSRAPNKTRRLKGPQNIEIPDPEDMPPVTFDSHEKPPFSYASLIGMAILRAPGRKLTLSQIYQWISDNFKYYKKGEVGWQNSIRHNLSLNKSFAKTEKSKDGKGHFWKIVDGYEYQFCNIKNFEKMMAAGKLKRSRDSHPQPAAKSLSYTPQTSHRHPQSPELPLKRANTDPYHVDFDRQHPAGPLGSIPELVAPSSSWKAAAAGEHIVFKETQMSPEQSFLQESPGGPIFAARSLPFTSSFSCKSTLELSPIKSGETGPLLEPLTPKQNSSLNTLQKSQYQYDQLLLSKFRSPTSVLKTPNLSASKKLWTSPSYLDDFYTSPSTGRGADEDAVYGSPLAPVKKRKTGSSSRYSANEIFGIDICKIHHDD</sequence>
<dbReference type="PANTHER" id="PTHR11829:SF343">
    <property type="entry name" value="FORK-HEAD DOMAIN-CONTAINING PROTEIN"/>
    <property type="match status" value="1"/>
</dbReference>
<dbReference type="CDD" id="cd00059">
    <property type="entry name" value="FH_FOX"/>
    <property type="match status" value="1"/>
</dbReference>
<name>A0ABQ7RA30_9ASCO</name>
<evidence type="ECO:0000256" key="2">
    <source>
        <dbReference type="ARBA" id="ARBA00023242"/>
    </source>
</evidence>
<dbReference type="InterPro" id="IPR036249">
    <property type="entry name" value="Thioredoxin-like_sf"/>
</dbReference>
<dbReference type="InterPro" id="IPR001766">
    <property type="entry name" value="Fork_head_dom"/>
</dbReference>
<feature type="domain" description="Fork-head" evidence="5">
    <location>
        <begin position="314"/>
        <end position="416"/>
    </location>
</feature>
<dbReference type="PRINTS" id="PR00053">
    <property type="entry name" value="FORKHEAD"/>
</dbReference>
<dbReference type="InterPro" id="IPR030456">
    <property type="entry name" value="TF_fork_head_CS_2"/>
</dbReference>
<evidence type="ECO:0000256" key="3">
    <source>
        <dbReference type="PROSITE-ProRule" id="PRU00089"/>
    </source>
</evidence>
<dbReference type="EMBL" id="JAHLUN010000017">
    <property type="protein sequence ID" value="KAG7762060.1"/>
    <property type="molecule type" value="Genomic_DNA"/>
</dbReference>
<dbReference type="PROSITE" id="PS50039">
    <property type="entry name" value="FORK_HEAD_3"/>
    <property type="match status" value="1"/>
</dbReference>
<comment type="subcellular location">
    <subcellularLocation>
        <location evidence="3">Nucleus</location>
    </subcellularLocation>
</comment>
<gene>
    <name evidence="6" type="ORF">KL946_004924</name>
</gene>
<feature type="region of interest" description="Disordered" evidence="4">
    <location>
        <begin position="410"/>
        <end position="449"/>
    </location>
</feature>
<accession>A0ABQ7RA30</accession>
<dbReference type="InterPro" id="IPR018122">
    <property type="entry name" value="TF_fork_head_CS_1"/>
</dbReference>
<dbReference type="PROSITE" id="PS00657">
    <property type="entry name" value="FORK_HEAD_1"/>
    <property type="match status" value="1"/>
</dbReference>
<dbReference type="Gene3D" id="1.10.10.10">
    <property type="entry name" value="Winged helix-like DNA-binding domain superfamily/Winged helix DNA-binding domain"/>
    <property type="match status" value="1"/>
</dbReference>
<dbReference type="InterPro" id="IPR036388">
    <property type="entry name" value="WH-like_DNA-bd_sf"/>
</dbReference>
<evidence type="ECO:0000313" key="7">
    <source>
        <dbReference type="Proteomes" id="UP000697297"/>
    </source>
</evidence>
<feature type="region of interest" description="Disordered" evidence="4">
    <location>
        <begin position="197"/>
        <end position="311"/>
    </location>
</feature>
<evidence type="ECO:0000259" key="5">
    <source>
        <dbReference type="PROSITE" id="PS50039"/>
    </source>
</evidence>
<keyword evidence="1 3" id="KW-0238">DNA-binding</keyword>
<proteinExistence type="predicted"/>
<dbReference type="InterPro" id="IPR050211">
    <property type="entry name" value="FOX_domain-containing"/>
</dbReference>
<comment type="caution">
    <text evidence="6">The sequence shown here is derived from an EMBL/GenBank/DDBJ whole genome shotgun (WGS) entry which is preliminary data.</text>
</comment>
<reference evidence="6 7" key="1">
    <citation type="journal article" date="2021" name="G3 (Bethesda)">
        <title>Genomic diversity, chromosomal rearrangements, and interspecies hybridization in the ogataea polymorpha species complex.</title>
        <authorList>
            <person name="Hanson S.J."/>
            <person name="Cinneide E.O."/>
            <person name="Salzberg L.I."/>
            <person name="Wolfe K.H."/>
            <person name="McGowan J."/>
            <person name="Fitzpatrick D.A."/>
            <person name="Matlin K."/>
        </authorList>
    </citation>
    <scope>NUCLEOTIDE SEQUENCE [LARGE SCALE GENOMIC DNA]</scope>
    <source>
        <strain evidence="6">81-436-3</strain>
    </source>
</reference>
<dbReference type="InterPro" id="IPR036390">
    <property type="entry name" value="WH_DNA-bd_sf"/>
</dbReference>
<dbReference type="SUPFAM" id="SSF46785">
    <property type="entry name" value="Winged helix' DNA-binding domain"/>
    <property type="match status" value="1"/>
</dbReference>
<dbReference type="Gene3D" id="3.40.30.10">
    <property type="entry name" value="Glutaredoxin"/>
    <property type="match status" value="1"/>
</dbReference>
<keyword evidence="7" id="KW-1185">Reference proteome</keyword>
<evidence type="ECO:0000256" key="1">
    <source>
        <dbReference type="ARBA" id="ARBA00023125"/>
    </source>
</evidence>